<organism evidence="7 8">
    <name type="scientific">Linnemannia schmuckeri</name>
    <dbReference type="NCBI Taxonomy" id="64567"/>
    <lineage>
        <taxon>Eukaryota</taxon>
        <taxon>Fungi</taxon>
        <taxon>Fungi incertae sedis</taxon>
        <taxon>Mucoromycota</taxon>
        <taxon>Mortierellomycotina</taxon>
        <taxon>Mortierellomycetes</taxon>
        <taxon>Mortierellales</taxon>
        <taxon>Mortierellaceae</taxon>
        <taxon>Linnemannia</taxon>
    </lineage>
</organism>
<accession>A0A9P5S6E5</accession>
<comment type="subcellular location">
    <subcellularLocation>
        <location evidence="1">Mitochondrion</location>
    </subcellularLocation>
</comment>
<keyword evidence="5" id="KW-0687">Ribonucleoprotein</keyword>
<sequence length="104" mass="11298">MSSAASMSKFLTQVKVTMAPFAPASKSSKIFLSRIITNDAIAANPTLKIVTESHADLNKPPVINVTYKDGKTLQLQTGDMKVNDVLRQVGKHARKLQEKEEASA</sequence>
<protein>
    <recommendedName>
        <fullName evidence="6">Large ribosomal subunit protein mL53</fullName>
    </recommendedName>
</protein>
<comment type="similarity">
    <text evidence="2">Belongs to the mitochondrion-specific ribosomal protein mL53 family.</text>
</comment>
<evidence type="ECO:0000256" key="4">
    <source>
        <dbReference type="ARBA" id="ARBA00023128"/>
    </source>
</evidence>
<evidence type="ECO:0000313" key="8">
    <source>
        <dbReference type="Proteomes" id="UP000748756"/>
    </source>
</evidence>
<keyword evidence="8" id="KW-1185">Reference proteome</keyword>
<dbReference type="Gene3D" id="3.40.30.10">
    <property type="entry name" value="Glutaredoxin"/>
    <property type="match status" value="1"/>
</dbReference>
<evidence type="ECO:0000256" key="6">
    <source>
        <dbReference type="ARBA" id="ARBA00035180"/>
    </source>
</evidence>
<dbReference type="EMBL" id="JAAAUQ010000120">
    <property type="protein sequence ID" value="KAF9154376.1"/>
    <property type="molecule type" value="Genomic_DNA"/>
</dbReference>
<dbReference type="PANTHER" id="PTHR28236:SF1">
    <property type="entry name" value="LARGE RIBOSOMAL SUBUNIT PROTEIN ML53"/>
    <property type="match status" value="1"/>
</dbReference>
<evidence type="ECO:0000256" key="5">
    <source>
        <dbReference type="ARBA" id="ARBA00023274"/>
    </source>
</evidence>
<keyword evidence="3" id="KW-0689">Ribosomal protein</keyword>
<proteinExistence type="inferred from homology"/>
<evidence type="ECO:0000313" key="7">
    <source>
        <dbReference type="EMBL" id="KAF9154376.1"/>
    </source>
</evidence>
<dbReference type="GO" id="GO:0005762">
    <property type="term" value="C:mitochondrial large ribosomal subunit"/>
    <property type="evidence" value="ECO:0007669"/>
    <property type="project" value="TreeGrafter"/>
</dbReference>
<dbReference type="InterPro" id="IPR019716">
    <property type="entry name" value="Ribosomal_mL53"/>
</dbReference>
<dbReference type="GO" id="GO:0003735">
    <property type="term" value="F:structural constituent of ribosome"/>
    <property type="evidence" value="ECO:0007669"/>
    <property type="project" value="TreeGrafter"/>
</dbReference>
<evidence type="ECO:0000256" key="3">
    <source>
        <dbReference type="ARBA" id="ARBA00022980"/>
    </source>
</evidence>
<evidence type="ECO:0000256" key="2">
    <source>
        <dbReference type="ARBA" id="ARBA00005557"/>
    </source>
</evidence>
<name>A0A9P5S6E5_9FUNG</name>
<reference evidence="7" key="1">
    <citation type="journal article" date="2020" name="Fungal Divers.">
        <title>Resolving the Mortierellaceae phylogeny through synthesis of multi-gene phylogenetics and phylogenomics.</title>
        <authorList>
            <person name="Vandepol N."/>
            <person name="Liber J."/>
            <person name="Desiro A."/>
            <person name="Na H."/>
            <person name="Kennedy M."/>
            <person name="Barry K."/>
            <person name="Grigoriev I.V."/>
            <person name="Miller A.N."/>
            <person name="O'Donnell K."/>
            <person name="Stajich J.E."/>
            <person name="Bonito G."/>
        </authorList>
    </citation>
    <scope>NUCLEOTIDE SEQUENCE</scope>
    <source>
        <strain evidence="7">NRRL 6426</strain>
    </source>
</reference>
<dbReference type="InterPro" id="IPR042776">
    <property type="entry name" value="Ribosomal_mL53_fung"/>
</dbReference>
<keyword evidence="4" id="KW-0496">Mitochondrion</keyword>
<dbReference type="OrthoDB" id="4136894at2759"/>
<dbReference type="Pfam" id="PF10780">
    <property type="entry name" value="MRP_L53"/>
    <property type="match status" value="1"/>
</dbReference>
<dbReference type="PANTHER" id="PTHR28236">
    <property type="entry name" value="54S RIBOSOMAL PROTEIN L44, MITOCHONDRIAL"/>
    <property type="match status" value="1"/>
</dbReference>
<comment type="caution">
    <text evidence="7">The sequence shown here is derived from an EMBL/GenBank/DDBJ whole genome shotgun (WGS) entry which is preliminary data.</text>
</comment>
<evidence type="ECO:0000256" key="1">
    <source>
        <dbReference type="ARBA" id="ARBA00004173"/>
    </source>
</evidence>
<dbReference type="Proteomes" id="UP000748756">
    <property type="component" value="Unassembled WGS sequence"/>
</dbReference>
<gene>
    <name evidence="7" type="ORF">BG015_001149</name>
</gene>
<dbReference type="AlphaFoldDB" id="A0A9P5S6E5"/>